<dbReference type="Proteomes" id="UP001629745">
    <property type="component" value="Unassembled WGS sequence"/>
</dbReference>
<dbReference type="RefSeq" id="WP_420164433.1">
    <property type="nucleotide sequence ID" value="NZ_JBDLNV010000003.1"/>
</dbReference>
<keyword evidence="2" id="KW-0449">Lipoprotein</keyword>
<name>A0ABW9FF48_9NOCA</name>
<evidence type="ECO:0000313" key="3">
    <source>
        <dbReference type="Proteomes" id="UP001629745"/>
    </source>
</evidence>
<dbReference type="InterPro" id="IPR019674">
    <property type="entry name" value="Lipoprotein_LpqN/LpqT-like"/>
</dbReference>
<reference evidence="2 3" key="1">
    <citation type="submission" date="2023-11" db="EMBL/GenBank/DDBJ databases">
        <authorList>
            <person name="Val-Calvo J."/>
            <person name="Scortti M."/>
            <person name="Vazquez-Boland J."/>
        </authorList>
    </citation>
    <scope>NUCLEOTIDE SEQUENCE [LARGE SCALE GENOMIC DNA]</scope>
    <source>
        <strain evidence="2 3">PAM 2766</strain>
    </source>
</reference>
<evidence type="ECO:0000313" key="2">
    <source>
        <dbReference type="EMBL" id="MFM1723889.1"/>
    </source>
</evidence>
<organism evidence="2 3">
    <name type="scientific">Rhodococcus parequi</name>
    <dbReference type="NCBI Taxonomy" id="3137122"/>
    <lineage>
        <taxon>Bacteria</taxon>
        <taxon>Bacillati</taxon>
        <taxon>Actinomycetota</taxon>
        <taxon>Actinomycetes</taxon>
        <taxon>Mycobacteriales</taxon>
        <taxon>Nocardiaceae</taxon>
        <taxon>Rhodococcus</taxon>
    </lineage>
</organism>
<keyword evidence="1" id="KW-0732">Signal</keyword>
<accession>A0ABW9FF48</accession>
<dbReference type="Gene3D" id="3.40.1000.10">
    <property type="entry name" value="Mog1/PsbP, alpha/beta/alpha sandwich"/>
    <property type="match status" value="1"/>
</dbReference>
<keyword evidence="3" id="KW-1185">Reference proteome</keyword>
<sequence>MTCGVNDSSTGRGSLQDFLDENCLRCSPCRTEDPSVPVVTVPLLPGWTRLAPEFFPGAWLVLTAPGAGSETFTPNAVVLHGELSNRAVVDDLLEAARKSSTLLPEWREEEVSFADFQGRRSLFVSGSFAVGDSIFAATSRFVVVDRCGRHYLTQLTVTTFADTSEALATDVMVLNSALDIQV</sequence>
<proteinExistence type="predicted"/>
<dbReference type="EMBL" id="JBDLNV010000003">
    <property type="protein sequence ID" value="MFM1723889.1"/>
    <property type="molecule type" value="Genomic_DNA"/>
</dbReference>
<comment type="caution">
    <text evidence="2">The sequence shown here is derived from an EMBL/GenBank/DDBJ whole genome shotgun (WGS) entry which is preliminary data.</text>
</comment>
<protein>
    <submittedName>
        <fullName evidence="2">LpqN/LpqT family lipoprotein</fullName>
    </submittedName>
</protein>
<evidence type="ECO:0000256" key="1">
    <source>
        <dbReference type="ARBA" id="ARBA00022729"/>
    </source>
</evidence>
<dbReference type="Pfam" id="PF10738">
    <property type="entry name" value="Lpp-LpqN"/>
    <property type="match status" value="1"/>
</dbReference>
<gene>
    <name evidence="2" type="ORF">ABEU20_002461</name>
</gene>